<evidence type="ECO:0000256" key="3">
    <source>
        <dbReference type="ARBA" id="ARBA00022475"/>
    </source>
</evidence>
<dbReference type="SUPFAM" id="SSF52540">
    <property type="entry name" value="P-loop containing nucleoside triphosphate hydrolases"/>
    <property type="match status" value="1"/>
</dbReference>
<dbReference type="InterPro" id="IPR003439">
    <property type="entry name" value="ABC_transporter-like_ATP-bd"/>
</dbReference>
<dbReference type="EMBL" id="JAWJEJ010000001">
    <property type="protein sequence ID" value="MDV3456845.1"/>
    <property type="molecule type" value="Genomic_DNA"/>
</dbReference>
<dbReference type="PROSITE" id="PS50893">
    <property type="entry name" value="ABC_TRANSPORTER_2"/>
    <property type="match status" value="1"/>
</dbReference>
<accession>A0ABU3Y626</accession>
<dbReference type="Pfam" id="PF17912">
    <property type="entry name" value="OB_MalK"/>
    <property type="match status" value="1"/>
</dbReference>
<keyword evidence="3" id="KW-1003">Cell membrane</keyword>
<dbReference type="InterPro" id="IPR008995">
    <property type="entry name" value="Mo/tungstate-bd_C_term_dom"/>
</dbReference>
<evidence type="ECO:0000256" key="7">
    <source>
        <dbReference type="ARBA" id="ARBA00023136"/>
    </source>
</evidence>
<dbReference type="PANTHER" id="PTHR43875:SF3">
    <property type="entry name" value="MALTOSE_MALTODEXTRIN IMPORT ATP-BINDING PROTEIN MALK"/>
    <property type="match status" value="1"/>
</dbReference>
<dbReference type="GO" id="GO:0005524">
    <property type="term" value="F:ATP binding"/>
    <property type="evidence" value="ECO:0007669"/>
    <property type="project" value="UniProtKB-KW"/>
</dbReference>
<evidence type="ECO:0000256" key="6">
    <source>
        <dbReference type="ARBA" id="ARBA00022840"/>
    </source>
</evidence>
<dbReference type="InterPro" id="IPR015855">
    <property type="entry name" value="ABC_transpr_MalK-like"/>
</dbReference>
<name>A0ABU3Y626_9SPHN</name>
<reference evidence="9 10" key="1">
    <citation type="submission" date="2023-10" db="EMBL/GenBank/DDBJ databases">
        <title>Sphingomonas sp. HF-S4 16S ribosomal RNA gene Genome sequencing and assembly.</title>
        <authorList>
            <person name="Lee H."/>
        </authorList>
    </citation>
    <scope>NUCLEOTIDE SEQUENCE [LARGE SCALE GENOMIC DNA]</scope>
    <source>
        <strain evidence="9 10">HF-S4</strain>
    </source>
</reference>
<dbReference type="PROSITE" id="PS00211">
    <property type="entry name" value="ABC_TRANSPORTER_1"/>
    <property type="match status" value="1"/>
</dbReference>
<organism evidence="9 10">
    <name type="scientific">Sphingomonas agrestis</name>
    <dbReference type="NCBI Taxonomy" id="3080540"/>
    <lineage>
        <taxon>Bacteria</taxon>
        <taxon>Pseudomonadati</taxon>
        <taxon>Pseudomonadota</taxon>
        <taxon>Alphaproteobacteria</taxon>
        <taxon>Sphingomonadales</taxon>
        <taxon>Sphingomonadaceae</taxon>
        <taxon>Sphingomonas</taxon>
    </lineage>
</organism>
<protein>
    <submittedName>
        <fullName evidence="9">Sn-glycerol-3-phosphate ABC transporter ATP-binding protein UgpC</fullName>
    </submittedName>
</protein>
<keyword evidence="5" id="KW-0547">Nucleotide-binding</keyword>
<dbReference type="InterPro" id="IPR003593">
    <property type="entry name" value="AAA+_ATPase"/>
</dbReference>
<evidence type="ECO:0000256" key="4">
    <source>
        <dbReference type="ARBA" id="ARBA00022519"/>
    </source>
</evidence>
<comment type="similarity">
    <text evidence="1">Belongs to the ABC transporter superfamily.</text>
</comment>
<sequence>MTALALAGLGKSYDGVETIRGIDLEVAAGEFVVLVGSSGCGKSTVLRMIAGLEDVSAGTIRIGDRDVTYAPAAARGVAMVFQSYALYPHMTVRENLSFGLRNMRMPRAQITAQVAHAADILELGELLDRLPNQLSGGQRQRVAIGRAIVRDPTIFLFDEPLSNLDTDLRVRMRHELARLHKRLGSTMIYVTHDQVEAMTLADRLVVLDRGRISQVGTPLDIYERPDNVFTAGFIGSPRINLLDALVIERRGDEALLEIAGGIRFAMPCGGVRAGDRVTIGLRPEHLGTDPDAGIAFPLTVEAVEALGHSTFIYAHLDQAGEFRAKLDGHHAVPVPGMLTLYADPGRILLFDAAGQAIPPTTR</sequence>
<dbReference type="NCBIfam" id="NF008653">
    <property type="entry name" value="PRK11650.1"/>
    <property type="match status" value="1"/>
</dbReference>
<evidence type="ECO:0000256" key="2">
    <source>
        <dbReference type="ARBA" id="ARBA00022448"/>
    </source>
</evidence>
<evidence type="ECO:0000256" key="5">
    <source>
        <dbReference type="ARBA" id="ARBA00022741"/>
    </source>
</evidence>
<evidence type="ECO:0000313" key="10">
    <source>
        <dbReference type="Proteomes" id="UP001273531"/>
    </source>
</evidence>
<feature type="domain" description="ABC transporter" evidence="8">
    <location>
        <begin position="4"/>
        <end position="234"/>
    </location>
</feature>
<evidence type="ECO:0000259" key="8">
    <source>
        <dbReference type="PROSITE" id="PS50893"/>
    </source>
</evidence>
<dbReference type="CDD" id="cd03301">
    <property type="entry name" value="ABC_MalK_N"/>
    <property type="match status" value="1"/>
</dbReference>
<dbReference type="Gene3D" id="2.40.50.140">
    <property type="entry name" value="Nucleic acid-binding proteins"/>
    <property type="match status" value="1"/>
</dbReference>
<dbReference type="InterPro" id="IPR040582">
    <property type="entry name" value="OB_MalK-like"/>
</dbReference>
<dbReference type="Proteomes" id="UP001273531">
    <property type="component" value="Unassembled WGS sequence"/>
</dbReference>
<dbReference type="SUPFAM" id="SSF50331">
    <property type="entry name" value="MOP-like"/>
    <property type="match status" value="1"/>
</dbReference>
<gene>
    <name evidence="9" type="primary">ugpC</name>
    <name evidence="9" type="ORF">RZN05_07615</name>
</gene>
<keyword evidence="7" id="KW-0472">Membrane</keyword>
<keyword evidence="10" id="KW-1185">Reference proteome</keyword>
<dbReference type="PANTHER" id="PTHR43875">
    <property type="entry name" value="MALTODEXTRIN IMPORT ATP-BINDING PROTEIN MSMX"/>
    <property type="match status" value="1"/>
</dbReference>
<dbReference type="InterPro" id="IPR047641">
    <property type="entry name" value="ABC_transpr_MalK/UgpC-like"/>
</dbReference>
<proteinExistence type="inferred from homology"/>
<dbReference type="SMART" id="SM00382">
    <property type="entry name" value="AAA"/>
    <property type="match status" value="1"/>
</dbReference>
<evidence type="ECO:0000256" key="1">
    <source>
        <dbReference type="ARBA" id="ARBA00005417"/>
    </source>
</evidence>
<evidence type="ECO:0000313" key="9">
    <source>
        <dbReference type="EMBL" id="MDV3456845.1"/>
    </source>
</evidence>
<dbReference type="Gene3D" id="3.40.50.300">
    <property type="entry name" value="P-loop containing nucleotide triphosphate hydrolases"/>
    <property type="match status" value="1"/>
</dbReference>
<keyword evidence="2" id="KW-0813">Transport</keyword>
<dbReference type="InterPro" id="IPR027417">
    <property type="entry name" value="P-loop_NTPase"/>
</dbReference>
<dbReference type="InterPro" id="IPR017871">
    <property type="entry name" value="ABC_transporter-like_CS"/>
</dbReference>
<dbReference type="Pfam" id="PF00005">
    <property type="entry name" value="ABC_tran"/>
    <property type="match status" value="1"/>
</dbReference>
<dbReference type="Gene3D" id="2.40.50.100">
    <property type="match status" value="1"/>
</dbReference>
<keyword evidence="6 9" id="KW-0067">ATP-binding</keyword>
<dbReference type="RefSeq" id="WP_317226014.1">
    <property type="nucleotide sequence ID" value="NZ_JAWJEJ010000001.1"/>
</dbReference>
<comment type="caution">
    <text evidence="9">The sequence shown here is derived from an EMBL/GenBank/DDBJ whole genome shotgun (WGS) entry which is preliminary data.</text>
</comment>
<dbReference type="InterPro" id="IPR012340">
    <property type="entry name" value="NA-bd_OB-fold"/>
</dbReference>
<keyword evidence="4" id="KW-0997">Cell inner membrane</keyword>